<dbReference type="eggNOG" id="COG3292">
    <property type="taxonomic scope" value="Bacteria"/>
</dbReference>
<reference evidence="1 2" key="1">
    <citation type="submission" date="2011-06" db="EMBL/GenBank/DDBJ databases">
        <title>The draft genome of Thiorhodococcus drewsii AZ1.</title>
        <authorList>
            <consortium name="US DOE Joint Genome Institute (JGI-PGF)"/>
            <person name="Lucas S."/>
            <person name="Han J."/>
            <person name="Lapidus A."/>
            <person name="Cheng J.-F."/>
            <person name="Goodwin L."/>
            <person name="Pitluck S."/>
            <person name="Peters L."/>
            <person name="Land M.L."/>
            <person name="Hauser L."/>
            <person name="Vogl K."/>
            <person name="Liu Z."/>
            <person name="Imhoff J."/>
            <person name="Thiel V."/>
            <person name="Frigaard N.-U."/>
            <person name="Bryant D.A."/>
            <person name="Woyke T.J."/>
        </authorList>
    </citation>
    <scope>NUCLEOTIDE SEQUENCE [LARGE SCALE GENOMIC DNA]</scope>
    <source>
        <strain evidence="1 2">AZ1</strain>
    </source>
</reference>
<dbReference type="OrthoDB" id="5752563at2"/>
<dbReference type="Proteomes" id="UP000004200">
    <property type="component" value="Unassembled WGS sequence"/>
</dbReference>
<protein>
    <submittedName>
        <fullName evidence="1">Uncharacterized protein</fullName>
    </submittedName>
</protein>
<dbReference type="EMBL" id="AFWT01000014">
    <property type="protein sequence ID" value="EGV31093.1"/>
    <property type="molecule type" value="Genomic_DNA"/>
</dbReference>
<sequence length="535" mass="59237">MRAITATILSTLITAQSHGAVQPPCADTCLAGTQGTEANCQIWDGIAGDWDASLTTSSDSLLGRARNYTSWLHTWMMPAGGITSTQFTDASLNQVLAYGGRRDSAIWTGAYLAAESLHFMDTGAPDAARWMRQTVETLHRWWHISGDRGYLARYAAPADSSEQILALLPADDPEVHRDVAFEGSTWHWRGNISRDQYQGVLLGYSLAYSATKSPALRETIRSDVVRFVEQLMQSESQPVSLRINGSTLSTTAHIPYAVFSHADAPDGVPTLTLQTSPFDAAGEGILFFTADAADLIRQVPGFSFFPSTPQPTQAIQLGAIFRIALQVTEGVPDYAQRRQAIAEHYQRHVGEWLNIAEKWRNTNRCDSGYFGLNIGFMPLYSWIRLETDPTIKARLQRKVLRDAMWAEVADHKNVFFAFIYASQAPAEDAVQSVITTNAAQLARFPIAPNLATSRDLRGIYPESEECPGTSAVAVNVDERVPATFVWERHPWKLYDPGTPNLAYAGVDYLLAYWMGRQYGFIEDDAPGTCLRWAPK</sequence>
<keyword evidence="2" id="KW-1185">Reference proteome</keyword>
<evidence type="ECO:0000313" key="2">
    <source>
        <dbReference type="Proteomes" id="UP000004200"/>
    </source>
</evidence>
<proteinExistence type="predicted"/>
<name>G2E1N5_9GAMM</name>
<gene>
    <name evidence="1" type="ORF">ThidrDRAFT_2198</name>
</gene>
<dbReference type="STRING" id="765913.ThidrDRAFT_2198"/>
<organism evidence="1 2">
    <name type="scientific">Thiorhodococcus drewsii AZ1</name>
    <dbReference type="NCBI Taxonomy" id="765913"/>
    <lineage>
        <taxon>Bacteria</taxon>
        <taxon>Pseudomonadati</taxon>
        <taxon>Pseudomonadota</taxon>
        <taxon>Gammaproteobacteria</taxon>
        <taxon>Chromatiales</taxon>
        <taxon>Chromatiaceae</taxon>
        <taxon>Thiorhodococcus</taxon>
    </lineage>
</organism>
<dbReference type="AlphaFoldDB" id="G2E1N5"/>
<dbReference type="RefSeq" id="WP_007040911.1">
    <property type="nucleotide sequence ID" value="NZ_AFWT01000014.1"/>
</dbReference>
<comment type="caution">
    <text evidence="1">The sequence shown here is derived from an EMBL/GenBank/DDBJ whole genome shotgun (WGS) entry which is preliminary data.</text>
</comment>
<evidence type="ECO:0000313" key="1">
    <source>
        <dbReference type="EMBL" id="EGV31093.1"/>
    </source>
</evidence>
<accession>G2E1N5</accession>